<comment type="caution">
    <text evidence="1">The sequence shown here is derived from an EMBL/GenBank/DDBJ whole genome shotgun (WGS) entry which is preliminary data.</text>
</comment>
<evidence type="ECO:0000313" key="1">
    <source>
        <dbReference type="EMBL" id="MEX3931655.1"/>
    </source>
</evidence>
<proteinExistence type="predicted"/>
<dbReference type="Proteomes" id="UP001558850">
    <property type="component" value="Unassembled WGS sequence"/>
</dbReference>
<name>A0ACC6TWP8_9BURK</name>
<evidence type="ECO:0000313" key="2">
    <source>
        <dbReference type="Proteomes" id="UP001558850"/>
    </source>
</evidence>
<sequence>MWVLLLLLAPVLEDLHARLKALHAALCCPWRGCAHAVALRLTLPALMWRRLLILLLLTAIAIRLARIRGLVLCRLLIHVRPPFVGCCYVPFLLRQAVFLSCASSCSLSQSVIEEWDLLDPMSFHDPQYEARISTKRTAHR</sequence>
<dbReference type="EMBL" id="JBFRCH010000003">
    <property type="protein sequence ID" value="MEX3931655.1"/>
    <property type="molecule type" value="Genomic_DNA"/>
</dbReference>
<keyword evidence="2" id="KW-1185">Reference proteome</keyword>
<organism evidence="1 2">
    <name type="scientific">Paraburkholderia phymatum</name>
    <dbReference type="NCBI Taxonomy" id="148447"/>
    <lineage>
        <taxon>Bacteria</taxon>
        <taxon>Pseudomonadati</taxon>
        <taxon>Pseudomonadota</taxon>
        <taxon>Betaproteobacteria</taxon>
        <taxon>Burkholderiales</taxon>
        <taxon>Burkholderiaceae</taxon>
        <taxon>Paraburkholderia</taxon>
    </lineage>
</organism>
<gene>
    <name evidence="1" type="ORF">AB4Y32_07510</name>
</gene>
<reference evidence="1" key="1">
    <citation type="submission" date="2024-07" db="EMBL/GenBank/DDBJ databases">
        <title>A survey of Mimosa microsymbionts across Brazilian biomes reveals a high diversity of Paraburkholderia nodulating endemic species, but also that Cupriavidus is common as a symbiont of widespread species.</title>
        <authorList>
            <person name="Rouws L."/>
            <person name="Barauna A."/>
            <person name="Beukes C."/>
            <person name="Rouws J.R.C."/>
            <person name="De Faria S.M."/>
            <person name="Gross E."/>
            <person name="Bueno Dos Reis Junior F."/>
            <person name="Simon M.F."/>
            <person name="Maluk M."/>
            <person name="Odee D.W."/>
            <person name="Kenicer G."/>
            <person name="Young J.P.W."/>
            <person name="Reis V.M."/>
            <person name="Zilli J."/>
            <person name="James E.K."/>
        </authorList>
    </citation>
    <scope>NUCLEOTIDE SEQUENCE</scope>
    <source>
        <strain evidence="1">EG181B</strain>
    </source>
</reference>
<protein>
    <submittedName>
        <fullName evidence="1">Uncharacterized protein</fullName>
    </submittedName>
</protein>
<accession>A0ACC6TWP8</accession>